<dbReference type="EMBL" id="CYKH01001210">
    <property type="protein sequence ID" value="CUG85912.1"/>
    <property type="molecule type" value="Genomic_DNA"/>
</dbReference>
<keyword evidence="3 6" id="KW-0547">Nucleotide-binding</keyword>
<dbReference type="AlphaFoldDB" id="A0A0S4J7K4"/>
<dbReference type="OMA" id="IQNVHEY"/>
<dbReference type="Gene3D" id="1.10.510.10">
    <property type="entry name" value="Transferase(Phosphotransferase) domain 1"/>
    <property type="match status" value="1"/>
</dbReference>
<dbReference type="Pfam" id="PF00069">
    <property type="entry name" value="Pkinase"/>
    <property type="match status" value="1"/>
</dbReference>
<evidence type="ECO:0000256" key="6">
    <source>
        <dbReference type="PROSITE-ProRule" id="PRU10141"/>
    </source>
</evidence>
<sequence length="485" mass="54349">MATFESKYNMGEELGKGAYAIVYRCTHKETGEVSAVKVVDKSKAGPKDIDDVLHEVTMMKTVGFHPHVVQLKEYFDTPKNMFLVMDLLNGGMLFDRIVQMKHYSEQTSSKLIKNFLLALEHIHSKGIMHRDLKPENLLLKHNATGGGDETHLTDVALADFGLAGRAPGQTCCGSPSYIAPEVISVGYLRTQKEPYDAKCDVWSLGVIAYILLSGKMPFHGRIYKETFQKIVKNQWSFVGDIWDRVTPTAKDFIKTMLTPDPKLRPSATEALQHPWVANVQPDTHLGEALDSIKAFNAQQKLKAAVAVFRATTSFLGALDKTPPFMKYLTHRDKLSTVIESKSQTDPNKLHYIDFSRALLRDTPGWKLQDCCTCGSKQVCRHVQNVHEYLFVGKKAMDVYPFMNELQMMKEEADFDFLDEPTNKKVQLTAQEIDEIMKAALIFSEELGKVPTADLKPNFMLQNSKGFGATAADKGTAAAVNIFKKK</sequence>
<keyword evidence="1 7" id="KW-0723">Serine/threonine-protein kinase</keyword>
<protein>
    <submittedName>
        <fullName evidence="9">Protein kinase, putative</fullName>
    </submittedName>
</protein>
<evidence type="ECO:0000259" key="8">
    <source>
        <dbReference type="PROSITE" id="PS50011"/>
    </source>
</evidence>
<dbReference type="CDD" id="cd05117">
    <property type="entry name" value="STKc_CAMK"/>
    <property type="match status" value="1"/>
</dbReference>
<proteinExistence type="inferred from homology"/>
<evidence type="ECO:0000256" key="1">
    <source>
        <dbReference type="ARBA" id="ARBA00022527"/>
    </source>
</evidence>
<evidence type="ECO:0000256" key="2">
    <source>
        <dbReference type="ARBA" id="ARBA00022679"/>
    </source>
</evidence>
<dbReference type="InterPro" id="IPR017441">
    <property type="entry name" value="Protein_kinase_ATP_BS"/>
</dbReference>
<gene>
    <name evidence="9" type="ORF">BSAL_91065</name>
</gene>
<name>A0A0S4J7K4_BODSA</name>
<evidence type="ECO:0000256" key="7">
    <source>
        <dbReference type="RuleBase" id="RU000304"/>
    </source>
</evidence>
<dbReference type="PROSITE" id="PS00107">
    <property type="entry name" value="PROTEIN_KINASE_ATP"/>
    <property type="match status" value="1"/>
</dbReference>
<dbReference type="Gene3D" id="3.30.200.20">
    <property type="entry name" value="Phosphorylase Kinase, domain 1"/>
    <property type="match status" value="1"/>
</dbReference>
<dbReference type="FunFam" id="1.10.510.10:FF:000651">
    <property type="entry name" value="Serine/threonine-protein kinase RAD53"/>
    <property type="match status" value="1"/>
</dbReference>
<dbReference type="FunFam" id="3.30.200.20:FF:000042">
    <property type="entry name" value="Aurora kinase A"/>
    <property type="match status" value="1"/>
</dbReference>
<dbReference type="SUPFAM" id="SSF56112">
    <property type="entry name" value="Protein kinase-like (PK-like)"/>
    <property type="match status" value="1"/>
</dbReference>
<keyword evidence="5 6" id="KW-0067">ATP-binding</keyword>
<dbReference type="GO" id="GO:0004674">
    <property type="term" value="F:protein serine/threonine kinase activity"/>
    <property type="evidence" value="ECO:0007669"/>
    <property type="project" value="UniProtKB-KW"/>
</dbReference>
<evidence type="ECO:0000313" key="9">
    <source>
        <dbReference type="EMBL" id="CUG85912.1"/>
    </source>
</evidence>
<dbReference type="InterPro" id="IPR011009">
    <property type="entry name" value="Kinase-like_dom_sf"/>
</dbReference>
<dbReference type="PANTHER" id="PTHR24349">
    <property type="entry name" value="SERINE/THREONINE-PROTEIN KINASE"/>
    <property type="match status" value="1"/>
</dbReference>
<reference evidence="10" key="1">
    <citation type="submission" date="2015-09" db="EMBL/GenBank/DDBJ databases">
        <authorList>
            <consortium name="Pathogen Informatics"/>
        </authorList>
    </citation>
    <scope>NUCLEOTIDE SEQUENCE [LARGE SCALE GENOMIC DNA]</scope>
    <source>
        <strain evidence="10">Lake Konstanz</strain>
    </source>
</reference>
<dbReference type="InterPro" id="IPR050205">
    <property type="entry name" value="CDPK_Ser/Thr_kinases"/>
</dbReference>
<keyword evidence="10" id="KW-1185">Reference proteome</keyword>
<dbReference type="SMART" id="SM00220">
    <property type="entry name" value="S_TKc"/>
    <property type="match status" value="1"/>
</dbReference>
<dbReference type="PROSITE" id="PS00108">
    <property type="entry name" value="PROTEIN_KINASE_ST"/>
    <property type="match status" value="1"/>
</dbReference>
<dbReference type="InterPro" id="IPR008271">
    <property type="entry name" value="Ser/Thr_kinase_AS"/>
</dbReference>
<dbReference type="InterPro" id="IPR000719">
    <property type="entry name" value="Prot_kinase_dom"/>
</dbReference>
<dbReference type="VEuPathDB" id="TriTrypDB:BSAL_91065"/>
<dbReference type="Proteomes" id="UP000051952">
    <property type="component" value="Unassembled WGS sequence"/>
</dbReference>
<accession>A0A0S4J7K4</accession>
<evidence type="ECO:0000256" key="5">
    <source>
        <dbReference type="ARBA" id="ARBA00022840"/>
    </source>
</evidence>
<dbReference type="PROSITE" id="PS50011">
    <property type="entry name" value="PROTEIN_KINASE_DOM"/>
    <property type="match status" value="1"/>
</dbReference>
<dbReference type="OrthoDB" id="40902at2759"/>
<evidence type="ECO:0000313" key="10">
    <source>
        <dbReference type="Proteomes" id="UP000051952"/>
    </source>
</evidence>
<feature type="binding site" evidence="6">
    <location>
        <position position="37"/>
    </location>
    <ligand>
        <name>ATP</name>
        <dbReference type="ChEBI" id="CHEBI:30616"/>
    </ligand>
</feature>
<organism evidence="9 10">
    <name type="scientific">Bodo saltans</name>
    <name type="common">Flagellated protozoan</name>
    <dbReference type="NCBI Taxonomy" id="75058"/>
    <lineage>
        <taxon>Eukaryota</taxon>
        <taxon>Discoba</taxon>
        <taxon>Euglenozoa</taxon>
        <taxon>Kinetoplastea</taxon>
        <taxon>Metakinetoplastina</taxon>
        <taxon>Eubodonida</taxon>
        <taxon>Bodonidae</taxon>
        <taxon>Bodo</taxon>
    </lineage>
</organism>
<keyword evidence="2" id="KW-0808">Transferase</keyword>
<feature type="domain" description="Protein kinase" evidence="8">
    <location>
        <begin position="8"/>
        <end position="276"/>
    </location>
</feature>
<evidence type="ECO:0000256" key="4">
    <source>
        <dbReference type="ARBA" id="ARBA00022777"/>
    </source>
</evidence>
<dbReference type="GO" id="GO:0005524">
    <property type="term" value="F:ATP binding"/>
    <property type="evidence" value="ECO:0007669"/>
    <property type="project" value="UniProtKB-UniRule"/>
</dbReference>
<keyword evidence="4 9" id="KW-0418">Kinase</keyword>
<comment type="similarity">
    <text evidence="7">Belongs to the protein kinase superfamily.</text>
</comment>
<evidence type="ECO:0000256" key="3">
    <source>
        <dbReference type="ARBA" id="ARBA00022741"/>
    </source>
</evidence>